<feature type="transmembrane region" description="Helical" evidence="1">
    <location>
        <begin position="77"/>
        <end position="110"/>
    </location>
</feature>
<reference evidence="3" key="1">
    <citation type="submission" date="2017-05" db="UniProtKB">
        <authorList>
            <consortium name="EnsemblMetazoa"/>
        </authorList>
    </citation>
    <scope>IDENTIFICATION</scope>
</reference>
<dbReference type="Pfam" id="PF01926">
    <property type="entry name" value="MMR_HSR1"/>
    <property type="match status" value="1"/>
</dbReference>
<protein>
    <recommendedName>
        <fullName evidence="2">G domain-containing protein</fullName>
    </recommendedName>
</protein>
<dbReference type="AlphaFoldDB" id="A0A1X7UCP7"/>
<evidence type="ECO:0000259" key="2">
    <source>
        <dbReference type="Pfam" id="PF01926"/>
    </source>
</evidence>
<dbReference type="OrthoDB" id="8954335at2759"/>
<sequence>MNIRMKDWGIKFQLRLKRYNVPKEIIMNMPVCVAGNKRHLKLPLTDNWIETIMGHCSTRALHFQSAHRMEQQSQDMAIYLSGAVGGAVAGVALPVVGIPIGITIGILIGYRIAERELVMAQASDESLCLTIVEGNENNEEITSEETNFTENIINLPPAQDNELLTSEETGVGKSTLINTLLGKKVATVSDDIFPCAQETMKECRGDFCGTETLFYDTKGLADPEEDDEKLLKTLYNAIATCNTQYIVFICLPLTSKVDRSVYNLAKLLVSKFGENYCIWLNSIIVLTQANLFSPQNDEEDSDDDDNNDRKLKIKQIKMLDKMKN</sequence>
<keyword evidence="1" id="KW-0812">Transmembrane</keyword>
<organism evidence="3">
    <name type="scientific">Amphimedon queenslandica</name>
    <name type="common">Sponge</name>
    <dbReference type="NCBI Taxonomy" id="400682"/>
    <lineage>
        <taxon>Eukaryota</taxon>
        <taxon>Metazoa</taxon>
        <taxon>Porifera</taxon>
        <taxon>Demospongiae</taxon>
        <taxon>Heteroscleromorpha</taxon>
        <taxon>Haplosclerida</taxon>
        <taxon>Niphatidae</taxon>
        <taxon>Amphimedon</taxon>
    </lineage>
</organism>
<feature type="domain" description="G" evidence="2">
    <location>
        <begin position="169"/>
        <end position="264"/>
    </location>
</feature>
<name>A0A1X7UCP7_AMPQE</name>
<dbReference type="SUPFAM" id="SSF52540">
    <property type="entry name" value="P-loop containing nucleoside triphosphate hydrolases"/>
    <property type="match status" value="1"/>
</dbReference>
<dbReference type="InterPro" id="IPR006073">
    <property type="entry name" value="GTP-bd"/>
</dbReference>
<evidence type="ECO:0000256" key="1">
    <source>
        <dbReference type="SAM" id="Phobius"/>
    </source>
</evidence>
<dbReference type="EnsemblMetazoa" id="Aqu2.1.25237_001">
    <property type="protein sequence ID" value="Aqu2.1.25237_001"/>
    <property type="gene ID" value="Aqu2.1.25237"/>
</dbReference>
<dbReference type="GO" id="GO:0005525">
    <property type="term" value="F:GTP binding"/>
    <property type="evidence" value="ECO:0007669"/>
    <property type="project" value="InterPro"/>
</dbReference>
<keyword evidence="1" id="KW-0472">Membrane</keyword>
<dbReference type="InterPro" id="IPR027417">
    <property type="entry name" value="P-loop_NTPase"/>
</dbReference>
<keyword evidence="1" id="KW-1133">Transmembrane helix</keyword>
<evidence type="ECO:0000313" key="3">
    <source>
        <dbReference type="EnsemblMetazoa" id="Aqu2.1.25237_001"/>
    </source>
</evidence>
<proteinExistence type="predicted"/>
<dbReference type="InParanoid" id="A0A1X7UCP7"/>
<dbReference type="Gene3D" id="3.40.50.300">
    <property type="entry name" value="P-loop containing nucleotide triphosphate hydrolases"/>
    <property type="match status" value="1"/>
</dbReference>
<accession>A0A1X7UCP7</accession>